<dbReference type="InterPro" id="IPR036928">
    <property type="entry name" value="AS_sf"/>
</dbReference>
<dbReference type="SUPFAM" id="SSF75304">
    <property type="entry name" value="Amidase signature (AS) enzymes"/>
    <property type="match status" value="1"/>
</dbReference>
<dbReference type="PANTHER" id="PTHR11895:SF7">
    <property type="entry name" value="GLUTAMYL-TRNA(GLN) AMIDOTRANSFERASE SUBUNIT A, MITOCHONDRIAL"/>
    <property type="match status" value="1"/>
</dbReference>
<accession>A0A158CQI6</accession>
<dbReference type="STRING" id="1777138.AWB77_04413"/>
<name>A0A158CQI6_9BURK</name>
<dbReference type="NCBIfam" id="NF005687">
    <property type="entry name" value="PRK07487.1"/>
    <property type="match status" value="1"/>
</dbReference>
<comment type="similarity">
    <text evidence="1">Belongs to the amidase family.</text>
</comment>
<dbReference type="Gene3D" id="3.90.1300.10">
    <property type="entry name" value="Amidase signature (AS) domain"/>
    <property type="match status" value="1"/>
</dbReference>
<organism evidence="3 4">
    <name type="scientific">Caballeronia fortuita</name>
    <dbReference type="NCBI Taxonomy" id="1777138"/>
    <lineage>
        <taxon>Bacteria</taxon>
        <taxon>Pseudomonadati</taxon>
        <taxon>Pseudomonadota</taxon>
        <taxon>Betaproteobacteria</taxon>
        <taxon>Burkholderiales</taxon>
        <taxon>Burkholderiaceae</taxon>
        <taxon>Caballeronia</taxon>
    </lineage>
</organism>
<comment type="caution">
    <text evidence="3">The sequence shown here is derived from an EMBL/GenBank/DDBJ whole genome shotgun (WGS) entry which is preliminary data.</text>
</comment>
<dbReference type="InterPro" id="IPR000120">
    <property type="entry name" value="Amidase"/>
</dbReference>
<feature type="domain" description="Amidase" evidence="2">
    <location>
        <begin position="38"/>
        <end position="462"/>
    </location>
</feature>
<dbReference type="Pfam" id="PF01425">
    <property type="entry name" value="Amidase"/>
    <property type="match status" value="1"/>
</dbReference>
<dbReference type="GO" id="GO:0003824">
    <property type="term" value="F:catalytic activity"/>
    <property type="evidence" value="ECO:0007669"/>
    <property type="project" value="InterPro"/>
</dbReference>
<dbReference type="InterPro" id="IPR020556">
    <property type="entry name" value="Amidase_CS"/>
</dbReference>
<proteinExistence type="inferred from homology"/>
<gene>
    <name evidence="3" type="ORF">AWB77_04413</name>
</gene>
<evidence type="ECO:0000313" key="4">
    <source>
        <dbReference type="Proteomes" id="UP000054903"/>
    </source>
</evidence>
<keyword evidence="4" id="KW-1185">Reference proteome</keyword>
<dbReference type="InterPro" id="IPR023631">
    <property type="entry name" value="Amidase_dom"/>
</dbReference>
<dbReference type="Proteomes" id="UP000054903">
    <property type="component" value="Unassembled WGS sequence"/>
</dbReference>
<dbReference type="PANTHER" id="PTHR11895">
    <property type="entry name" value="TRANSAMIDASE"/>
    <property type="match status" value="1"/>
</dbReference>
<sequence length="478" mass="51398">MGNMQKGFEDATLSTDIWRWHAWQIANAIANGVVSSRDAVTSCLQRIDAANPRINALTQVNREAALRAADEADARRAAGAPLGPLHGVPVTIKCNVDVMGEPTTHGVVAKRDLIAQTHSPVTANLLDAGAVIVGRTNTPAFSMRWFTENALHGRTLNPWRDDVTPGGSSGGASAAVAAGMCPVAHGNDLAGSVRYPAYACGIAGLRPTAGRVPSFTPSSGELRTFAAQFYAVQGPLARSVRDLQLSLGAMSARDTRDPNWVPAPLTGPAIDGPVRVALVDEIEGLPIAPGVRDAVQRAARWLEDAGYIVERAAPPDMREGFDIWMTIAMTEIATGFAQTVDEDGDDGARDALRSMLARFGNETSLERYIQGFARRDRLRRRWNAFLETYPLVLMPTSLEMPFRWGMDQEGPETMSHILDAQLPLKLIAALNLPGLSVPTGLHDGVPVGVQIVSRAYREDLCLAAGEAIEQRAHMPFAF</sequence>
<evidence type="ECO:0000259" key="2">
    <source>
        <dbReference type="Pfam" id="PF01425"/>
    </source>
</evidence>
<evidence type="ECO:0000256" key="1">
    <source>
        <dbReference type="ARBA" id="ARBA00009199"/>
    </source>
</evidence>
<protein>
    <submittedName>
        <fullName evidence="3">Amidase</fullName>
    </submittedName>
</protein>
<dbReference type="EMBL" id="FCNX02000011">
    <property type="protein sequence ID" value="SAK84549.1"/>
    <property type="molecule type" value="Genomic_DNA"/>
</dbReference>
<reference evidence="3" key="1">
    <citation type="submission" date="2016-01" db="EMBL/GenBank/DDBJ databases">
        <authorList>
            <person name="Peeters C."/>
        </authorList>
    </citation>
    <scope>NUCLEOTIDE SEQUENCE</scope>
    <source>
        <strain evidence="3">LMG 29320</strain>
    </source>
</reference>
<evidence type="ECO:0000313" key="3">
    <source>
        <dbReference type="EMBL" id="SAK84549.1"/>
    </source>
</evidence>
<dbReference type="AlphaFoldDB" id="A0A158CQI6"/>
<dbReference type="PROSITE" id="PS00571">
    <property type="entry name" value="AMIDASES"/>
    <property type="match status" value="1"/>
</dbReference>